<dbReference type="PROSITE" id="PS50158">
    <property type="entry name" value="ZF_CCHC"/>
    <property type="match status" value="1"/>
</dbReference>
<feature type="repeat" description="PPR" evidence="6">
    <location>
        <begin position="203"/>
        <end position="237"/>
    </location>
</feature>
<feature type="region of interest" description="Disordered" evidence="8">
    <location>
        <begin position="1485"/>
        <end position="1530"/>
    </location>
</feature>
<feature type="region of interest" description="Disordered" evidence="8">
    <location>
        <begin position="508"/>
        <end position="548"/>
    </location>
</feature>
<feature type="region of interest" description="Disordered" evidence="8">
    <location>
        <begin position="1920"/>
        <end position="1984"/>
    </location>
</feature>
<evidence type="ECO:0000256" key="1">
    <source>
        <dbReference type="ARBA" id="ARBA00022723"/>
    </source>
</evidence>
<dbReference type="Pfam" id="PF13041">
    <property type="entry name" value="PPR_2"/>
    <property type="match status" value="1"/>
</dbReference>
<dbReference type="Proteomes" id="UP001642464">
    <property type="component" value="Unassembled WGS sequence"/>
</dbReference>
<evidence type="ECO:0000256" key="7">
    <source>
        <dbReference type="SAM" id="Coils"/>
    </source>
</evidence>
<dbReference type="PANTHER" id="PTHR47447">
    <property type="entry name" value="OS03G0856100 PROTEIN"/>
    <property type="match status" value="1"/>
</dbReference>
<dbReference type="PROSITE" id="PS51999">
    <property type="entry name" value="ZF_GRF"/>
    <property type="match status" value="1"/>
</dbReference>
<dbReference type="InterPro" id="IPR036875">
    <property type="entry name" value="Znf_CCHC_sf"/>
</dbReference>
<dbReference type="PROSITE" id="PS51375">
    <property type="entry name" value="PPR"/>
    <property type="match status" value="2"/>
</dbReference>
<evidence type="ECO:0000256" key="6">
    <source>
        <dbReference type="PROSITE-ProRule" id="PRU00708"/>
    </source>
</evidence>
<dbReference type="InterPro" id="IPR002885">
    <property type="entry name" value="PPR_rpt"/>
</dbReference>
<keyword evidence="1" id="KW-0479">Metal-binding</keyword>
<dbReference type="InterPro" id="IPR021109">
    <property type="entry name" value="Peptidase_aspartic_dom_sf"/>
</dbReference>
<evidence type="ECO:0000256" key="5">
    <source>
        <dbReference type="PROSITE-ProRule" id="PRU00047"/>
    </source>
</evidence>
<dbReference type="Gene3D" id="2.40.70.10">
    <property type="entry name" value="Acid Proteases"/>
    <property type="match status" value="1"/>
</dbReference>
<dbReference type="Pfam" id="PF01535">
    <property type="entry name" value="PPR"/>
    <property type="match status" value="1"/>
</dbReference>
<dbReference type="Pfam" id="PF07727">
    <property type="entry name" value="RVT_2"/>
    <property type="match status" value="1"/>
</dbReference>
<evidence type="ECO:0000256" key="4">
    <source>
        <dbReference type="ARBA" id="ARBA00022833"/>
    </source>
</evidence>
<dbReference type="InterPro" id="IPR010666">
    <property type="entry name" value="Znf_GRF"/>
</dbReference>
<feature type="region of interest" description="Disordered" evidence="8">
    <location>
        <begin position="1042"/>
        <end position="1061"/>
    </location>
</feature>
<feature type="compositionally biased region" description="Basic and acidic residues" evidence="8">
    <location>
        <begin position="1920"/>
        <end position="1948"/>
    </location>
</feature>
<feature type="coiled-coil region" evidence="7">
    <location>
        <begin position="1062"/>
        <end position="1103"/>
    </location>
</feature>
<dbReference type="SMART" id="SM00343">
    <property type="entry name" value="ZnF_C2HC"/>
    <property type="match status" value="1"/>
</dbReference>
<dbReference type="InterPro" id="IPR036397">
    <property type="entry name" value="RNaseH_sf"/>
</dbReference>
<evidence type="ECO:0000313" key="13">
    <source>
        <dbReference type="Proteomes" id="UP001642464"/>
    </source>
</evidence>
<gene>
    <name evidence="12" type="ORF">SCF082_LOCUS4860</name>
</gene>
<organism evidence="12 13">
    <name type="scientific">Durusdinium trenchii</name>
    <dbReference type="NCBI Taxonomy" id="1381693"/>
    <lineage>
        <taxon>Eukaryota</taxon>
        <taxon>Sar</taxon>
        <taxon>Alveolata</taxon>
        <taxon>Dinophyceae</taxon>
        <taxon>Suessiales</taxon>
        <taxon>Symbiodiniaceae</taxon>
        <taxon>Durusdinium</taxon>
    </lineage>
</organism>
<dbReference type="SUPFAM" id="SSF53098">
    <property type="entry name" value="Ribonuclease H-like"/>
    <property type="match status" value="1"/>
</dbReference>
<name>A0ABP0I2W2_9DINO</name>
<keyword evidence="7" id="KW-0175">Coiled coil</keyword>
<dbReference type="InterPro" id="IPR001584">
    <property type="entry name" value="Integrase_cat-core"/>
</dbReference>
<feature type="compositionally biased region" description="Polar residues" evidence="8">
    <location>
        <begin position="521"/>
        <end position="548"/>
    </location>
</feature>
<comment type="caution">
    <text evidence="12">The sequence shown here is derived from an EMBL/GenBank/DDBJ whole genome shotgun (WGS) entry which is preliminary data.</text>
</comment>
<feature type="region of interest" description="Disordered" evidence="8">
    <location>
        <begin position="833"/>
        <end position="858"/>
    </location>
</feature>
<dbReference type="InterPro" id="IPR013103">
    <property type="entry name" value="RVT_2"/>
</dbReference>
<keyword evidence="2" id="KW-0677">Repeat</keyword>
<feature type="domain" description="Integrase catalytic" evidence="10">
    <location>
        <begin position="1597"/>
        <end position="1758"/>
    </location>
</feature>
<dbReference type="PROSITE" id="PS50994">
    <property type="entry name" value="INTEGRASE"/>
    <property type="match status" value="1"/>
</dbReference>
<feature type="region of interest" description="Disordered" evidence="8">
    <location>
        <begin position="446"/>
        <end position="471"/>
    </location>
</feature>
<dbReference type="SUPFAM" id="SSF57756">
    <property type="entry name" value="Retrovirus zinc finger-like domains"/>
    <property type="match status" value="1"/>
</dbReference>
<evidence type="ECO:0000259" key="9">
    <source>
        <dbReference type="PROSITE" id="PS50158"/>
    </source>
</evidence>
<dbReference type="EMBL" id="CAXAMM010002558">
    <property type="protein sequence ID" value="CAK8996608.1"/>
    <property type="molecule type" value="Genomic_DNA"/>
</dbReference>
<feature type="compositionally biased region" description="Low complexity" evidence="8">
    <location>
        <begin position="1961"/>
        <end position="1970"/>
    </location>
</feature>
<keyword evidence="4" id="KW-0862">Zinc</keyword>
<evidence type="ECO:0000256" key="8">
    <source>
        <dbReference type="SAM" id="MobiDB-lite"/>
    </source>
</evidence>
<evidence type="ECO:0000256" key="2">
    <source>
        <dbReference type="ARBA" id="ARBA00022737"/>
    </source>
</evidence>
<dbReference type="Gene3D" id="4.10.60.10">
    <property type="entry name" value="Zinc finger, CCHC-type"/>
    <property type="match status" value="1"/>
</dbReference>
<keyword evidence="3 5" id="KW-0863">Zinc-finger</keyword>
<feature type="compositionally biased region" description="Acidic residues" evidence="8">
    <location>
        <begin position="1485"/>
        <end position="1504"/>
    </location>
</feature>
<dbReference type="Gene3D" id="1.25.40.10">
    <property type="entry name" value="Tetratricopeptide repeat domain"/>
    <property type="match status" value="2"/>
</dbReference>
<dbReference type="InterPro" id="IPR012337">
    <property type="entry name" value="RNaseH-like_sf"/>
</dbReference>
<evidence type="ECO:0000259" key="11">
    <source>
        <dbReference type="PROSITE" id="PS51999"/>
    </source>
</evidence>
<feature type="repeat" description="PPR" evidence="6">
    <location>
        <begin position="67"/>
        <end position="101"/>
    </location>
</feature>
<keyword evidence="13" id="KW-1185">Reference proteome</keyword>
<dbReference type="PANTHER" id="PTHR47447:SF17">
    <property type="entry name" value="OS12G0638900 PROTEIN"/>
    <property type="match status" value="1"/>
</dbReference>
<proteinExistence type="predicted"/>
<dbReference type="Pfam" id="PF13812">
    <property type="entry name" value="PPR_3"/>
    <property type="match status" value="1"/>
</dbReference>
<reference evidence="12 13" key="1">
    <citation type="submission" date="2024-02" db="EMBL/GenBank/DDBJ databases">
        <authorList>
            <person name="Chen Y."/>
            <person name="Shah S."/>
            <person name="Dougan E. K."/>
            <person name="Thang M."/>
            <person name="Chan C."/>
        </authorList>
    </citation>
    <scope>NUCLEOTIDE SEQUENCE [LARGE SCALE GENOMIC DNA]</scope>
</reference>
<feature type="compositionally biased region" description="Polar residues" evidence="8">
    <location>
        <begin position="446"/>
        <end position="456"/>
    </location>
</feature>
<evidence type="ECO:0000256" key="3">
    <source>
        <dbReference type="ARBA" id="ARBA00022771"/>
    </source>
</evidence>
<dbReference type="Pfam" id="PF06839">
    <property type="entry name" value="Zn_ribbon_GRF"/>
    <property type="match status" value="1"/>
</dbReference>
<evidence type="ECO:0000259" key="10">
    <source>
        <dbReference type="PROSITE" id="PS50994"/>
    </source>
</evidence>
<dbReference type="Pfam" id="PF00098">
    <property type="entry name" value="zf-CCHC"/>
    <property type="match status" value="1"/>
</dbReference>
<dbReference type="InterPro" id="IPR011990">
    <property type="entry name" value="TPR-like_helical_dom_sf"/>
</dbReference>
<protein>
    <submittedName>
        <fullName evidence="12">Chloroplastic</fullName>
    </submittedName>
</protein>
<dbReference type="Gene3D" id="3.30.420.10">
    <property type="entry name" value="Ribonuclease H-like superfamily/Ribonuclease H"/>
    <property type="match status" value="1"/>
</dbReference>
<feature type="domain" description="GRF-type" evidence="11">
    <location>
        <begin position="993"/>
        <end position="1032"/>
    </location>
</feature>
<feature type="domain" description="CCHC-type" evidence="9">
    <location>
        <begin position="493"/>
        <end position="507"/>
    </location>
</feature>
<dbReference type="InterPro" id="IPR001878">
    <property type="entry name" value="Znf_CCHC"/>
</dbReference>
<evidence type="ECO:0000313" key="12">
    <source>
        <dbReference type="EMBL" id="CAK8996608.1"/>
    </source>
</evidence>
<sequence>MGIFGPAVTNQSPVAAARALLTETRAARVTCNLLHYNASISVCERSSCWQDAVDFFREMQSHQIQQDTISYNTTMSSLSRARLWRRALLLFEQMPRTKVKTDFITYSSCIRACEQGSHWTLALRFLECMEARNEIAYSTAISACGKAAAWRAAVDLLGTMEADGLTGDVVIFNAAVSACERGSSWQESLVLLDMMSARSIQKDVVSYGAFLTSLERGELWSEALSILQAMKKERVAPNVEKHGVKLIRQLSGPARAAADEVPLEKLMSGEGAAAVVHKLAEHFAPYLETALPRAFEKAIYGESRKSKESLQEYVIRMDSAFKELLDEGVTLPEEVKGYVIFRHANLTQVQEDQMTTWTSGNYARPEIIKALRKLEKVQKDRGGSKAYAFDEGESMTSPLEVFEAEDEDEDGNFVWIGEGDLDEIFDEGDLHEALATYQEVRRALQAQKTSRHQWTGSPKGKGKKGKHATGPFRMREEAGARKVHIDMLKLRTKCARCGQVGHWAKECTGQPDGYRGKSSDGSKSTASNPASTRTGFFSVSPEGQNDSFWHQKESTDLEPGQLTLGHFFRRTGSPVSSKGVEEFCGLCTDPQQGVVDTAAQSGLIGEAALKRLEDSLHHHGLKVFWTGKQAQARGVGGAAHVTGVAEIPLGLNGLCGVLECTVVKEEVPLLLPIRLLRELGARIDLDSNTLTLTKHDICLSMNVLNSGHAAVDVCRFGPEGWKMPPDATRAGRSEKDFVWAAMIGTSDRSWNLPASHSGHGLQAIPKRVSAHGGGDGGRGCQKPKSSLALESCAQGGAQPHPTGHQWLCYWLMAMSTIDGTYAWNAGNASDAGPGPIQLPIGPASSSEISHRPSAKQEGYAQQVRMHGEFKGLRKCQKPPNRAADQCPHPVFALAGAGNAVQKEVWRQECHSRWKVANVEKKTKPTTTAPLVAPGSPAPMTPMSLASNYTNPPSLAGAPCSTIDWSVISAPAMQSQPQTPPMTPPRRMGNAPVCLCGATAQLHQVKKEGPTKGRHFFGCARHVCEFFQWEQSELQMIRQSESPMMSSPGISSAASQAMGTPSNLRDQVEMELMKERLKRQEEELQKQEEALRQKDAALSQAQARTEGMVSQMIQESRSMIEHQSQTYATEVQTLRDQMLWMSCVAGEERMQRAAREKMEEEPTGFAPWYVPVGSPAELNTLITMQLEDLEKESRQQRVSPGFWRRTKFDLQFQEGILPSHLKDGEVIFAAVLKDMPQEEDFEEEVRTLPKGTRKRVLRKMRECDPRPKIAEVYSEPRITLEAGTPLAFDLKNGYDFNLPSDRNRCFRRLVQEDPDVLVVCPPCGPFSPLQAWNYKRMPVKKATLMLNEGLQHLAFAMQLYEWQVRRGRVALFEHPWSSRAWQEEVVKRCKELPGVEVVRGDQCQFGLQVREDEALNRKATGFMTNGPHLKKELGRRCQEDHAHQPLVGGRAKAAEVYPPKLCQAIIRGSHKDLTQESWLISSLEEAFPEEQEEEGEGGEEEDEETPKEAQALRLPDDEEEGAPGQEMPVVKGLTRSEKNLVHKLHVNMGHPSPDAFARVMRLGRARPEVLDYIKKEFTCDLCEEHQRPKAARPAATPKFYEPNKVVGVDVVFMPSHTGKEVKPVLNIIDWGSCFQVLEPLDEMGSKHVWRAFQRSWTRHFGQPEIIVIDQGREFLGEFNVKSNECGSIIRVVGARAPWQNGRTERHGGIAKALLEKLVDQVVPRDEEEWKECIYAAQSAKNRMFNRSGFSPAQRHLGQNVRIPGTLASDDRCEAELPSGGASLEVKRTMEIQQVAMESFIRQSAKEEVQKALRGRNRTTKTFPPGEIVYVYRKPLPRRGQAAPGTRPCWVGPGTMILVEGRNAWISMRGELWKAALEQVRSATPEEEEAMGLLKEEFEELKEAMTRRHSKRAYKDISNWERPPIEDEDEPPRNRARIEDAHPPAQRIDDDPNSGTGGEADSEPSPMSSSHSEPSEEPPEEEGLPQTQLDEAVQSVVKNELLDGAMKKRSAEDAFQPIRQRLENIRWRPYQGELYVLGNEEKNEEEEDYDQKGKDYWIVDVHRRKLIRRHVIERSKHFKPHPDDCPIPLKHLTSFRRACKVTLDGAKTITKGNWRQGQQEEIGPGRSWCGYTEFHLKGRADVSQEVKAWMVKKGSDEVDEDSISPEEWPEWKKSDGEEWTKVLGTGAVKALTLEESVNVEEQLREAGRSTRILPSRIVRRWKPADQPGQPPSRKSRWCIRGDKDPDLLTLSRYAPTVTTAVISIALQVSANRGWKTFIGDLKNAFMQSDKLVREEGRLFCKQPRGGLPGMSPGQLIEILAGAYGLGDAPAHWRKSLRKVMLEIGYVQSAMDPCTFKYHGTSGELSGVVIVEVDDLLCFGDHEHESKLDELRSRFNFGKFVDLATQPEGASFNGRRIRARPGGGYIIDMIKYVSERLEEVPLAKGRKKDEEATPEERDATRAAVGALTWAAKEGRPDAAATASLIAGCLNHLKIQDILDLNRTIREVKQQAEMSIQIQPIPEDRLCFGVVTDASWANSSEEKSQGGFAVLCYDEALVKTGRAPGNLLHWRSGRMHRVVNSTLAAEAQSMSRGLQELAWTVTVYNEMVQKDFDLQRWHEEAQKRRLVAMSHDGANEKLQKSLCLVDAKSLFDHLVKTTVGSTEDRRTAIEMQCIRQLMQEVGATVKWIRHEQMLVDCLTKRAMFGEAVNLDDYAQAALLSECEERQSSLRAAEAELLHRVVRQLGYLPAPLAAPKSLSE</sequence>
<accession>A0ABP0I2W2</accession>